<feature type="domain" description="SGNH hydrolase-type esterase" evidence="1">
    <location>
        <begin position="15"/>
        <end position="198"/>
    </location>
</feature>
<dbReference type="InterPro" id="IPR013830">
    <property type="entry name" value="SGNH_hydro"/>
</dbReference>
<accession>A0A401ZXL1</accession>
<dbReference type="AlphaFoldDB" id="A0A401ZXL1"/>
<dbReference type="SUPFAM" id="SSF52266">
    <property type="entry name" value="SGNH hydrolase"/>
    <property type="match status" value="1"/>
</dbReference>
<dbReference type="Gene3D" id="3.40.50.1110">
    <property type="entry name" value="SGNH hydrolase"/>
    <property type="match status" value="1"/>
</dbReference>
<evidence type="ECO:0000313" key="2">
    <source>
        <dbReference type="EMBL" id="GCE11577.1"/>
    </source>
</evidence>
<dbReference type="InterPro" id="IPR051532">
    <property type="entry name" value="Ester_Hydrolysis_Enzymes"/>
</dbReference>
<dbReference type="Pfam" id="PF13472">
    <property type="entry name" value="Lipase_GDSL_2"/>
    <property type="match status" value="1"/>
</dbReference>
<dbReference type="PANTHER" id="PTHR30383">
    <property type="entry name" value="THIOESTERASE 1/PROTEASE 1/LYSOPHOSPHOLIPASE L1"/>
    <property type="match status" value="1"/>
</dbReference>
<protein>
    <submittedName>
        <fullName evidence="2">Lipase</fullName>
    </submittedName>
</protein>
<name>A0A401ZXL1_9CHLR</name>
<dbReference type="OrthoDB" id="9794725at2"/>
<proteinExistence type="predicted"/>
<comment type="caution">
    <text evidence="2">The sequence shown here is derived from an EMBL/GenBank/DDBJ whole genome shotgun (WGS) entry which is preliminary data.</text>
</comment>
<dbReference type="Proteomes" id="UP000287352">
    <property type="component" value="Unassembled WGS sequence"/>
</dbReference>
<organism evidence="2 3">
    <name type="scientific">Tengunoibacter tsumagoiensis</name>
    <dbReference type="NCBI Taxonomy" id="2014871"/>
    <lineage>
        <taxon>Bacteria</taxon>
        <taxon>Bacillati</taxon>
        <taxon>Chloroflexota</taxon>
        <taxon>Ktedonobacteria</taxon>
        <taxon>Ktedonobacterales</taxon>
        <taxon>Dictyobacteraceae</taxon>
        <taxon>Tengunoibacter</taxon>
    </lineage>
</organism>
<dbReference type="CDD" id="cd01834">
    <property type="entry name" value="SGNH_hydrolase_like_2"/>
    <property type="match status" value="1"/>
</dbReference>
<evidence type="ECO:0000259" key="1">
    <source>
        <dbReference type="Pfam" id="PF13472"/>
    </source>
</evidence>
<reference evidence="3" key="1">
    <citation type="submission" date="2018-12" db="EMBL/GenBank/DDBJ databases">
        <title>Tengunoibacter tsumagoiensis gen. nov., sp. nov., Dictyobacter kobayashii sp. nov., D. alpinus sp. nov., and D. joshuensis sp. nov. and description of Dictyobacteraceae fam. nov. within the order Ktedonobacterales isolated from Tengu-no-mugimeshi.</title>
        <authorList>
            <person name="Wang C.M."/>
            <person name="Zheng Y."/>
            <person name="Sakai Y."/>
            <person name="Toyoda A."/>
            <person name="Minakuchi Y."/>
            <person name="Abe K."/>
            <person name="Yokota A."/>
            <person name="Yabe S."/>
        </authorList>
    </citation>
    <scope>NUCLEOTIDE SEQUENCE [LARGE SCALE GENOMIC DNA]</scope>
    <source>
        <strain evidence="3">Uno3</strain>
    </source>
</reference>
<dbReference type="InterPro" id="IPR036514">
    <property type="entry name" value="SGNH_hydro_sf"/>
</dbReference>
<dbReference type="EMBL" id="BIFR01000001">
    <property type="protein sequence ID" value="GCE11577.1"/>
    <property type="molecule type" value="Genomic_DNA"/>
</dbReference>
<dbReference type="PANTHER" id="PTHR30383:SF5">
    <property type="entry name" value="SGNH HYDROLASE-TYPE ESTERASE DOMAIN-CONTAINING PROTEIN"/>
    <property type="match status" value="1"/>
</dbReference>
<gene>
    <name evidence="2" type="ORF">KTT_14360</name>
</gene>
<sequence length="210" mass="23987">MSLLIEDNAVVLFQGDSITDAGRNRESATDLGTGYALQAAAWFQALYPEKKVQFFNRGISGNRAVDLRARWQEDCIDLKPTWVSILIGINDTWRRYDSQTITELSVYEEAYRAILERTTRELQARLILCEPFVLPVPEDRVAWREDLDPRIHLVRQLACEYNALLVPFDGIFAQASTQREPAFWAYDGVHPSEAGHALMAQSWLRTIKAI</sequence>
<keyword evidence="3" id="KW-1185">Reference proteome</keyword>
<dbReference type="RefSeq" id="WP_126579269.1">
    <property type="nucleotide sequence ID" value="NZ_BIFR01000001.1"/>
</dbReference>
<dbReference type="GO" id="GO:0004622">
    <property type="term" value="F:phosphatidylcholine lysophospholipase activity"/>
    <property type="evidence" value="ECO:0007669"/>
    <property type="project" value="TreeGrafter"/>
</dbReference>
<evidence type="ECO:0000313" key="3">
    <source>
        <dbReference type="Proteomes" id="UP000287352"/>
    </source>
</evidence>